<dbReference type="Pfam" id="PF05099">
    <property type="entry name" value="TerB"/>
    <property type="match status" value="1"/>
</dbReference>
<dbReference type="SUPFAM" id="SSF158682">
    <property type="entry name" value="TerB-like"/>
    <property type="match status" value="1"/>
</dbReference>
<feature type="domain" description="J" evidence="2">
    <location>
        <begin position="191"/>
        <end position="257"/>
    </location>
</feature>
<dbReference type="InterPro" id="IPR050817">
    <property type="entry name" value="DjlA_DnaK_co-chaperone"/>
</dbReference>
<evidence type="ECO:0000259" key="2">
    <source>
        <dbReference type="PROSITE" id="PS50076"/>
    </source>
</evidence>
<protein>
    <submittedName>
        <fullName evidence="3">DnaJ like chaperone protein</fullName>
    </submittedName>
</protein>
<dbReference type="CDD" id="cd06257">
    <property type="entry name" value="DnaJ"/>
    <property type="match status" value="1"/>
</dbReference>
<dbReference type="PROSITE" id="PS50076">
    <property type="entry name" value="DNAJ_2"/>
    <property type="match status" value="1"/>
</dbReference>
<dbReference type="Gene3D" id="1.10.3680.10">
    <property type="entry name" value="TerB-like"/>
    <property type="match status" value="1"/>
</dbReference>
<dbReference type="PANTHER" id="PTHR24074">
    <property type="entry name" value="CO-CHAPERONE PROTEIN DJLA"/>
    <property type="match status" value="1"/>
</dbReference>
<dbReference type="PRINTS" id="PR00625">
    <property type="entry name" value="JDOMAIN"/>
</dbReference>
<dbReference type="SUPFAM" id="SSF46565">
    <property type="entry name" value="Chaperone J-domain"/>
    <property type="match status" value="1"/>
</dbReference>
<evidence type="ECO:0000313" key="4">
    <source>
        <dbReference type="Proteomes" id="UP000185841"/>
    </source>
</evidence>
<dbReference type="InterPro" id="IPR029024">
    <property type="entry name" value="TerB-like"/>
</dbReference>
<dbReference type="Proteomes" id="UP000185841">
    <property type="component" value="Unassembled WGS sequence"/>
</dbReference>
<keyword evidence="1" id="KW-0143">Chaperone</keyword>
<evidence type="ECO:0000256" key="1">
    <source>
        <dbReference type="ARBA" id="ARBA00023186"/>
    </source>
</evidence>
<name>A0A1N6P2D4_AQUAC</name>
<reference evidence="3 4" key="1">
    <citation type="submission" date="2017-01" db="EMBL/GenBank/DDBJ databases">
        <authorList>
            <person name="Mah S.A."/>
            <person name="Swanson W.J."/>
            <person name="Moy G.W."/>
            <person name="Vacquier V.D."/>
        </authorList>
    </citation>
    <scope>NUCLEOTIDE SEQUENCE [LARGE SCALE GENOMIC DNA]</scope>
    <source>
        <strain evidence="3 4">RU36E</strain>
    </source>
</reference>
<dbReference type="InterPro" id="IPR001623">
    <property type="entry name" value="DnaJ_domain"/>
</dbReference>
<dbReference type="AlphaFoldDB" id="A0A1N6P2D4"/>
<dbReference type="CDD" id="cd07316">
    <property type="entry name" value="terB_like_DjlA"/>
    <property type="match status" value="1"/>
</dbReference>
<organism evidence="3 4">
    <name type="scientific">Aquipseudomonas alcaligenes</name>
    <name type="common">Pseudomonas alcaligenes</name>
    <dbReference type="NCBI Taxonomy" id="43263"/>
    <lineage>
        <taxon>Bacteria</taxon>
        <taxon>Pseudomonadati</taxon>
        <taxon>Pseudomonadota</taxon>
        <taxon>Gammaproteobacteria</taxon>
        <taxon>Pseudomonadales</taxon>
        <taxon>Pseudomonadaceae</taxon>
        <taxon>Aquipseudomonas</taxon>
    </lineage>
</organism>
<dbReference type="EMBL" id="FTMP01000001">
    <property type="protein sequence ID" value="SIP98548.1"/>
    <property type="molecule type" value="Genomic_DNA"/>
</dbReference>
<gene>
    <name evidence="3" type="ORF">SAMN05878282_101715</name>
</gene>
<dbReference type="Gene3D" id="1.10.287.110">
    <property type="entry name" value="DnaJ domain"/>
    <property type="match status" value="1"/>
</dbReference>
<evidence type="ECO:0000313" key="3">
    <source>
        <dbReference type="EMBL" id="SIP98548.1"/>
    </source>
</evidence>
<dbReference type="SMART" id="SM00271">
    <property type="entry name" value="DnaJ"/>
    <property type="match status" value="1"/>
</dbReference>
<accession>A0A1N6P2D4</accession>
<dbReference type="InterPro" id="IPR007791">
    <property type="entry name" value="DjlA_N"/>
</dbReference>
<dbReference type="RefSeq" id="WP_076424150.1">
    <property type="nucleotide sequence ID" value="NZ_FTMP01000001.1"/>
</dbReference>
<sequence length="257" mass="28899">MLWPATLLGAAAGLALASIPGALLGGLLGQVLDRRMRLQSLDHLRELLGRKPAALDDEDLLFMLIGRLAKSDGRVLDSHIQAARNEMQRLGLDEPARRRAMQAFNRGKQLEDRELRAPLRALHHRPSRSEALLLTCWRMAWADGRVSEAEARLIRQWGIWLGWRREALAALASEYEPARKVPEVKTSDYQAALRLLGVQADSEPAVIKRAYRRLISRHHPDKLAGSGATPAQLRAATDKTRELQVAYELVRQRHGFR</sequence>
<dbReference type="Pfam" id="PF00226">
    <property type="entry name" value="DnaJ"/>
    <property type="match status" value="1"/>
</dbReference>
<proteinExistence type="predicted"/>
<dbReference type="InterPro" id="IPR036869">
    <property type="entry name" value="J_dom_sf"/>
</dbReference>